<name>X1IQ21_9ZZZZ</name>
<dbReference type="CDD" id="cd01949">
    <property type="entry name" value="GGDEF"/>
    <property type="match status" value="1"/>
</dbReference>
<feature type="domain" description="GGDEF" evidence="1">
    <location>
        <begin position="2"/>
        <end position="132"/>
    </location>
</feature>
<dbReference type="Pfam" id="PF00990">
    <property type="entry name" value="GGDEF"/>
    <property type="match status" value="1"/>
</dbReference>
<dbReference type="PROSITE" id="PS50887">
    <property type="entry name" value="GGDEF"/>
    <property type="match status" value="1"/>
</dbReference>
<dbReference type="NCBIfam" id="TIGR00254">
    <property type="entry name" value="GGDEF"/>
    <property type="match status" value="1"/>
</dbReference>
<dbReference type="CDD" id="cd00077">
    <property type="entry name" value="HDc"/>
    <property type="match status" value="1"/>
</dbReference>
<dbReference type="InterPro" id="IPR037522">
    <property type="entry name" value="HD_GYP_dom"/>
</dbReference>
<dbReference type="Gene3D" id="3.30.70.270">
    <property type="match status" value="1"/>
</dbReference>
<dbReference type="GO" id="GO:0005886">
    <property type="term" value="C:plasma membrane"/>
    <property type="evidence" value="ECO:0007669"/>
    <property type="project" value="TreeGrafter"/>
</dbReference>
<dbReference type="InterPro" id="IPR029787">
    <property type="entry name" value="Nucleotide_cyclase"/>
</dbReference>
<dbReference type="GO" id="GO:1902201">
    <property type="term" value="P:negative regulation of bacterial-type flagellum-dependent cell motility"/>
    <property type="evidence" value="ECO:0007669"/>
    <property type="project" value="TreeGrafter"/>
</dbReference>
<feature type="non-terminal residue" evidence="3">
    <location>
        <position position="1"/>
    </location>
</feature>
<evidence type="ECO:0000259" key="2">
    <source>
        <dbReference type="PROSITE" id="PS51832"/>
    </source>
</evidence>
<proteinExistence type="predicted"/>
<dbReference type="SUPFAM" id="SSF55073">
    <property type="entry name" value="Nucleotide cyclase"/>
    <property type="match status" value="1"/>
</dbReference>
<dbReference type="GO" id="GO:0043709">
    <property type="term" value="P:cell adhesion involved in single-species biofilm formation"/>
    <property type="evidence" value="ECO:0007669"/>
    <property type="project" value="TreeGrafter"/>
</dbReference>
<dbReference type="PANTHER" id="PTHR45138">
    <property type="entry name" value="REGULATORY COMPONENTS OF SENSORY TRANSDUCTION SYSTEM"/>
    <property type="match status" value="1"/>
</dbReference>
<accession>X1IQ21</accession>
<dbReference type="PANTHER" id="PTHR45138:SF9">
    <property type="entry name" value="DIGUANYLATE CYCLASE DGCM-RELATED"/>
    <property type="match status" value="1"/>
</dbReference>
<feature type="domain" description="HD-GYP" evidence="2">
    <location>
        <begin position="147"/>
        <end position="268"/>
    </location>
</feature>
<evidence type="ECO:0000313" key="3">
    <source>
        <dbReference type="EMBL" id="GAH71355.1"/>
    </source>
</evidence>
<dbReference type="FunFam" id="3.30.70.270:FF:000001">
    <property type="entry name" value="Diguanylate cyclase domain protein"/>
    <property type="match status" value="1"/>
</dbReference>
<organism evidence="3">
    <name type="scientific">marine sediment metagenome</name>
    <dbReference type="NCBI Taxonomy" id="412755"/>
    <lineage>
        <taxon>unclassified sequences</taxon>
        <taxon>metagenomes</taxon>
        <taxon>ecological metagenomes</taxon>
    </lineage>
</organism>
<protein>
    <recommendedName>
        <fullName evidence="4">GGDEF domain-containing protein</fullName>
    </recommendedName>
</protein>
<dbReference type="SMART" id="SM00267">
    <property type="entry name" value="GGDEF"/>
    <property type="match status" value="1"/>
</dbReference>
<reference evidence="3" key="1">
    <citation type="journal article" date="2014" name="Front. Microbiol.">
        <title>High frequency of phylogenetically diverse reductive dehalogenase-homologous genes in deep subseafloor sedimentary metagenomes.</title>
        <authorList>
            <person name="Kawai M."/>
            <person name="Futagami T."/>
            <person name="Toyoda A."/>
            <person name="Takaki Y."/>
            <person name="Nishi S."/>
            <person name="Hori S."/>
            <person name="Arai W."/>
            <person name="Tsubouchi T."/>
            <person name="Morono Y."/>
            <person name="Uchiyama I."/>
            <person name="Ito T."/>
            <person name="Fujiyama A."/>
            <person name="Inagaki F."/>
            <person name="Takami H."/>
        </authorList>
    </citation>
    <scope>NUCLEOTIDE SEQUENCE</scope>
    <source>
        <strain evidence="3">Expedition CK06-06</strain>
    </source>
</reference>
<dbReference type="InterPro" id="IPR043128">
    <property type="entry name" value="Rev_trsase/Diguanyl_cyclase"/>
</dbReference>
<evidence type="ECO:0000259" key="1">
    <source>
        <dbReference type="PROSITE" id="PS50887"/>
    </source>
</evidence>
<dbReference type="EMBL" id="BARU01028499">
    <property type="protein sequence ID" value="GAH71355.1"/>
    <property type="molecule type" value="Genomic_DNA"/>
</dbReference>
<dbReference type="GO" id="GO:0052621">
    <property type="term" value="F:diguanylate cyclase activity"/>
    <property type="evidence" value="ECO:0007669"/>
    <property type="project" value="TreeGrafter"/>
</dbReference>
<dbReference type="Pfam" id="PF13487">
    <property type="entry name" value="HD_5"/>
    <property type="match status" value="1"/>
</dbReference>
<gene>
    <name evidence="3" type="ORF">S03H2_45481</name>
</gene>
<comment type="caution">
    <text evidence="3">The sequence shown here is derived from an EMBL/GenBank/DDBJ whole genome shotgun (WGS) entry which is preliminary data.</text>
</comment>
<evidence type="ECO:0008006" key="4">
    <source>
        <dbReference type="Google" id="ProtNLM"/>
    </source>
</evidence>
<dbReference type="InterPro" id="IPR003607">
    <property type="entry name" value="HD/PDEase_dom"/>
</dbReference>
<dbReference type="SUPFAM" id="SSF109604">
    <property type="entry name" value="HD-domain/PDEase-like"/>
    <property type="match status" value="1"/>
</dbReference>
<dbReference type="AlphaFoldDB" id="X1IQ21"/>
<feature type="non-terminal residue" evidence="3">
    <location>
        <position position="268"/>
    </location>
</feature>
<dbReference type="Gene3D" id="1.10.3210.10">
    <property type="entry name" value="Hypothetical protein af1432"/>
    <property type="match status" value="1"/>
</dbReference>
<dbReference type="InterPro" id="IPR050469">
    <property type="entry name" value="Diguanylate_Cyclase"/>
</dbReference>
<dbReference type="InterPro" id="IPR000160">
    <property type="entry name" value="GGDEF_dom"/>
</dbReference>
<sequence length="268" mass="29724">GSMFSLIMLDIDLFKAYNDIYGHLAGDDVLRRIGRYLESSIRSIDLAFRYGGEEFAIILPETRLDVAVRVAERIRKTIESKTSSRAMPITISLGIANWPTDGVMKEEIIARADAALYRAKQAGRNRTCLSSDEVNTETPNISTELEARPRALSIIYALAATVDAKDHYTYGHSRKVSDYSAAMAEALGLPQDRIATIRAASLLHDIGKVGIPDSILSKQGPLTDEEWEPVKVHPKLGVEILRHITDLVNCLPAILHHHERYDGKGYPS</sequence>
<dbReference type="PROSITE" id="PS51832">
    <property type="entry name" value="HD_GYP"/>
    <property type="match status" value="1"/>
</dbReference>